<keyword evidence="3" id="KW-1185">Reference proteome</keyword>
<proteinExistence type="predicted"/>
<organism evidence="2 3">
    <name type="scientific">Novymonas esmeraldas</name>
    <dbReference type="NCBI Taxonomy" id="1808958"/>
    <lineage>
        <taxon>Eukaryota</taxon>
        <taxon>Discoba</taxon>
        <taxon>Euglenozoa</taxon>
        <taxon>Kinetoplastea</taxon>
        <taxon>Metakinetoplastina</taxon>
        <taxon>Trypanosomatida</taxon>
        <taxon>Trypanosomatidae</taxon>
        <taxon>Novymonas</taxon>
    </lineage>
</organism>
<protein>
    <submittedName>
        <fullName evidence="2">Uncharacterized protein</fullName>
    </submittedName>
</protein>
<dbReference type="EMBL" id="JAECZO010000061">
    <property type="protein sequence ID" value="KAK7195762.1"/>
    <property type="molecule type" value="Genomic_DNA"/>
</dbReference>
<dbReference type="Proteomes" id="UP001430356">
    <property type="component" value="Unassembled WGS sequence"/>
</dbReference>
<reference evidence="2 3" key="1">
    <citation type="journal article" date="2021" name="MBio">
        <title>A New Model Trypanosomatid, Novymonas esmeraldas: Genomic Perception of Its 'Candidatus Pandoraea novymonadis' Endosymbiont.</title>
        <authorList>
            <person name="Zakharova A."/>
            <person name="Saura A."/>
            <person name="Butenko A."/>
            <person name="Podesvova L."/>
            <person name="Warmusova S."/>
            <person name="Kostygov A.Y."/>
            <person name="Nenarokova A."/>
            <person name="Lukes J."/>
            <person name="Opperdoes F.R."/>
            <person name="Yurchenko V."/>
        </authorList>
    </citation>
    <scope>NUCLEOTIDE SEQUENCE [LARGE SCALE GENOMIC DNA]</scope>
    <source>
        <strain evidence="2 3">E262AT.01</strain>
    </source>
</reference>
<accession>A0AAW0ERA4</accession>
<feature type="region of interest" description="Disordered" evidence="1">
    <location>
        <begin position="1"/>
        <end position="24"/>
    </location>
</feature>
<evidence type="ECO:0000256" key="1">
    <source>
        <dbReference type="SAM" id="MobiDB-lite"/>
    </source>
</evidence>
<evidence type="ECO:0000313" key="2">
    <source>
        <dbReference type="EMBL" id="KAK7195762.1"/>
    </source>
</evidence>
<sequence length="310" mass="33682">MKPYVWPSSDEAAPPTSARRTFPRESTANYGTLNIFSSSCPAPDVPASAAVAAVSVTGERGIRHYRSHNAESTATRQFPVFGHRRVSAPRRGETPHRMRHVRDAAGAQQHVQVVNITDAYKDPMQMGPQRTGVKCVPQKSSSHDVGAALAFANAPQQLSARELATPVGRPSCPPVFAVDFTAQERFAQAVRDHAQQRTRGVAEFYVQLVRNTVGGVTSSTPKPTIIPWSLDEAPARQVLTLERCRDQLVALTAMPISLQDFADLLWGSGGGGDVDAEAPLPLQHRPVPFRDFAVVFGQNSSDARLARMRV</sequence>
<evidence type="ECO:0000313" key="3">
    <source>
        <dbReference type="Proteomes" id="UP001430356"/>
    </source>
</evidence>
<comment type="caution">
    <text evidence="2">The sequence shown here is derived from an EMBL/GenBank/DDBJ whole genome shotgun (WGS) entry which is preliminary data.</text>
</comment>
<name>A0AAW0ERA4_9TRYP</name>
<gene>
    <name evidence="2" type="ORF">NESM_000506800</name>
</gene>
<dbReference type="AlphaFoldDB" id="A0AAW0ERA4"/>